<proteinExistence type="predicted"/>
<reference evidence="1 2" key="1">
    <citation type="journal article" date="2016" name="Mol. Biol. Evol.">
        <title>Comparative Genomics of Early-Diverging Mushroom-Forming Fungi Provides Insights into the Origins of Lignocellulose Decay Capabilities.</title>
        <authorList>
            <person name="Nagy L.G."/>
            <person name="Riley R."/>
            <person name="Tritt A."/>
            <person name="Adam C."/>
            <person name="Daum C."/>
            <person name="Floudas D."/>
            <person name="Sun H."/>
            <person name="Yadav J.S."/>
            <person name="Pangilinan J."/>
            <person name="Larsson K.H."/>
            <person name="Matsuura K."/>
            <person name="Barry K."/>
            <person name="Labutti K."/>
            <person name="Kuo R."/>
            <person name="Ohm R.A."/>
            <person name="Bhattacharya S.S."/>
            <person name="Shirouzu T."/>
            <person name="Yoshinaga Y."/>
            <person name="Martin F.M."/>
            <person name="Grigoriev I.V."/>
            <person name="Hibbett D.S."/>
        </authorList>
    </citation>
    <scope>NUCLEOTIDE SEQUENCE [LARGE SCALE GENOMIC DNA]</scope>
    <source>
        <strain evidence="1 2">CBS 109695</strain>
    </source>
</reference>
<gene>
    <name evidence="1" type="ORF">FIBSPDRAFT_924263</name>
</gene>
<protein>
    <submittedName>
        <fullName evidence="1">Uncharacterized protein</fullName>
    </submittedName>
</protein>
<dbReference type="Proteomes" id="UP000076532">
    <property type="component" value="Unassembled WGS sequence"/>
</dbReference>
<evidence type="ECO:0000313" key="2">
    <source>
        <dbReference type="Proteomes" id="UP000076532"/>
    </source>
</evidence>
<accession>A0A166WK18</accession>
<organism evidence="1 2">
    <name type="scientific">Athelia psychrophila</name>
    <dbReference type="NCBI Taxonomy" id="1759441"/>
    <lineage>
        <taxon>Eukaryota</taxon>
        <taxon>Fungi</taxon>
        <taxon>Dikarya</taxon>
        <taxon>Basidiomycota</taxon>
        <taxon>Agaricomycotina</taxon>
        <taxon>Agaricomycetes</taxon>
        <taxon>Agaricomycetidae</taxon>
        <taxon>Atheliales</taxon>
        <taxon>Atheliaceae</taxon>
        <taxon>Athelia</taxon>
    </lineage>
</organism>
<evidence type="ECO:0000313" key="1">
    <source>
        <dbReference type="EMBL" id="KZP33836.1"/>
    </source>
</evidence>
<dbReference type="OrthoDB" id="2522835at2759"/>
<dbReference type="EMBL" id="KV417481">
    <property type="protein sequence ID" value="KZP33836.1"/>
    <property type="molecule type" value="Genomic_DNA"/>
</dbReference>
<sequence length="210" mass="22558">MHLVAQRQVYNVSHESPRLLSASNGMTSPRHLVMMHNLTSRAYDIEGPIAKLSLYNLKDVTVSLGPDARILSSTLEITKCERLSVAFKSPSAVPAIIQLDPALEDVSFEFQGDARPGAFIVSPRMSQDTPGIGLSGIRVGMGGKVFELVDTRGEIHQELLRSAGGRAGEQYTITCTMSAAVGGDESEKQWVWSMKPVDKIAGGVPVVGGH</sequence>
<name>A0A166WK18_9AGAM</name>
<keyword evidence="2" id="KW-1185">Reference proteome</keyword>
<dbReference type="AlphaFoldDB" id="A0A166WK18"/>